<gene>
    <name evidence="1" type="ORF">CCO02nite_30620</name>
</gene>
<evidence type="ECO:0000313" key="2">
    <source>
        <dbReference type="Proteomes" id="UP000321720"/>
    </source>
</evidence>
<organism evidence="1 2">
    <name type="scientific">Cellulomonas composti</name>
    <dbReference type="NCBI Taxonomy" id="266130"/>
    <lineage>
        <taxon>Bacteria</taxon>
        <taxon>Bacillati</taxon>
        <taxon>Actinomycetota</taxon>
        <taxon>Actinomycetes</taxon>
        <taxon>Micrococcales</taxon>
        <taxon>Cellulomonadaceae</taxon>
        <taxon>Cellulomonas</taxon>
    </lineage>
</organism>
<accession>A0A511JEJ0</accession>
<dbReference type="Proteomes" id="UP000321720">
    <property type="component" value="Unassembled WGS sequence"/>
</dbReference>
<dbReference type="EMBL" id="BJWG01000020">
    <property type="protein sequence ID" value="GEL96404.1"/>
    <property type="molecule type" value="Genomic_DNA"/>
</dbReference>
<reference evidence="1 2" key="1">
    <citation type="submission" date="2019-07" db="EMBL/GenBank/DDBJ databases">
        <title>Whole genome shotgun sequence of Cellulomonas composti NBRC 100758.</title>
        <authorList>
            <person name="Hosoyama A."/>
            <person name="Uohara A."/>
            <person name="Ohji S."/>
            <person name="Ichikawa N."/>
        </authorList>
    </citation>
    <scope>NUCLEOTIDE SEQUENCE [LARGE SCALE GENOMIC DNA]</scope>
    <source>
        <strain evidence="1 2">NBRC 100758</strain>
    </source>
</reference>
<comment type="caution">
    <text evidence="1">The sequence shown here is derived from an EMBL/GenBank/DDBJ whole genome shotgun (WGS) entry which is preliminary data.</text>
</comment>
<keyword evidence="2" id="KW-1185">Reference proteome</keyword>
<name>A0A511JEJ0_9CELL</name>
<proteinExistence type="predicted"/>
<sequence>MDGVLDIVYQLKFFPEGFSGGFRDTRRRQITNSFNQAMKLSPRRWVLVVPRDPTPKERSWVHRLAGKQEVEIAIWGQAKLDSELAKRSDLLAWATREPLVDTLKVLHQEQAGLVRASDLTERLGALRDQVSGRSAYWDVAFQVGRDGAITETLYGKTADAHIKEPIRISFHVDGAALDATTRTAWERLNHYGAGGVDLPADAVTRFEIDGPEWIARTDEGGRLQIGPRPRLDEPVILRTVDEEGFTLQSVRAVIAEVGVGSKGQSLSISAPGGLELLFLIDTNDPGCRAEVTQEVSGHNASDVYAAMQLVESMATAALVQVMRGSTPLMGVRPAPSQRERAPVAPAYDRQLVEDLAIIAAYASIPFDVPERLTAHARTEIRRLRLLLDGAVVIEPAFGTLTSTLSGELSEEILGLLGGPVAVAVTVEKLEYDVLGHHIPVRDVVIYSPRAVAQDGDALGAAITAGTSAGASLVMRGVDGESFWAYMPSRMNGDTPVFPTALDIPGIDEPPLPNRTAA</sequence>
<dbReference type="AlphaFoldDB" id="A0A511JEJ0"/>
<protein>
    <submittedName>
        <fullName evidence="1">Uncharacterized protein</fullName>
    </submittedName>
</protein>
<evidence type="ECO:0000313" key="1">
    <source>
        <dbReference type="EMBL" id="GEL96404.1"/>
    </source>
</evidence>